<evidence type="ECO:0000313" key="1">
    <source>
        <dbReference type="EMBL" id="PNI87000.1"/>
    </source>
</evidence>
<evidence type="ECO:0000313" key="2">
    <source>
        <dbReference type="Proteomes" id="UP000236370"/>
    </source>
</evidence>
<dbReference type="Proteomes" id="UP000236370">
    <property type="component" value="Unassembled WGS sequence"/>
</dbReference>
<comment type="caution">
    <text evidence="1">The sequence shown here is derived from an EMBL/GenBank/DDBJ whole genome shotgun (WGS) entry which is preliminary data.</text>
</comment>
<protein>
    <submittedName>
        <fullName evidence="1">HEBP2 isoform 4</fullName>
    </submittedName>
</protein>
<dbReference type="AlphaFoldDB" id="A0A2J8PSJ8"/>
<name>A0A2J8PSJ8_PANTR</name>
<proteinExistence type="predicted"/>
<organism evidence="1 2">
    <name type="scientific">Pan troglodytes</name>
    <name type="common">Chimpanzee</name>
    <dbReference type="NCBI Taxonomy" id="9598"/>
    <lineage>
        <taxon>Eukaryota</taxon>
        <taxon>Metazoa</taxon>
        <taxon>Chordata</taxon>
        <taxon>Craniata</taxon>
        <taxon>Vertebrata</taxon>
        <taxon>Euteleostomi</taxon>
        <taxon>Mammalia</taxon>
        <taxon>Eutheria</taxon>
        <taxon>Euarchontoglires</taxon>
        <taxon>Primates</taxon>
        <taxon>Haplorrhini</taxon>
        <taxon>Catarrhini</taxon>
        <taxon>Hominidae</taxon>
        <taxon>Pan</taxon>
    </lineage>
</organism>
<reference evidence="1 2" key="1">
    <citation type="submission" date="2017-12" db="EMBL/GenBank/DDBJ databases">
        <title>High-resolution comparative analysis of great ape genomes.</title>
        <authorList>
            <person name="Pollen A."/>
            <person name="Hastie A."/>
            <person name="Hormozdiari F."/>
            <person name="Dougherty M."/>
            <person name="Liu R."/>
            <person name="Chaisson M."/>
            <person name="Hoppe E."/>
            <person name="Hill C."/>
            <person name="Pang A."/>
            <person name="Hillier L."/>
            <person name="Baker C."/>
            <person name="Armstrong J."/>
            <person name="Shendure J."/>
            <person name="Paten B."/>
            <person name="Wilson R."/>
            <person name="Chao H."/>
            <person name="Schneider V."/>
            <person name="Ventura M."/>
            <person name="Kronenberg Z."/>
            <person name="Murali S."/>
            <person name="Gordon D."/>
            <person name="Cantsilieris S."/>
            <person name="Munson K."/>
            <person name="Nelson B."/>
            <person name="Raja A."/>
            <person name="Underwood J."/>
            <person name="Diekhans M."/>
            <person name="Fiddes I."/>
            <person name="Haussler D."/>
            <person name="Eichler E."/>
        </authorList>
    </citation>
    <scope>NUCLEOTIDE SEQUENCE [LARGE SCALE GENOMIC DNA]</scope>
    <source>
        <strain evidence="1">Yerkes chimp pedigree #C0471</strain>
    </source>
</reference>
<accession>A0A2J8PSJ8</accession>
<gene>
    <name evidence="1" type="ORF">CK820_G0000159</name>
</gene>
<dbReference type="EMBL" id="NBAG03000210">
    <property type="protein sequence ID" value="PNI87000.1"/>
    <property type="molecule type" value="Genomic_DNA"/>
</dbReference>
<sequence>MKIKMTAPVTSYVEPGSGPFREGKRGNVQVKIESGKGASTGALV</sequence>
<feature type="non-terminal residue" evidence="1">
    <location>
        <position position="1"/>
    </location>
</feature>